<organism evidence="1 2">
    <name type="scientific">Knufia obscura</name>
    <dbReference type="NCBI Taxonomy" id="1635080"/>
    <lineage>
        <taxon>Eukaryota</taxon>
        <taxon>Fungi</taxon>
        <taxon>Dikarya</taxon>
        <taxon>Ascomycota</taxon>
        <taxon>Pezizomycotina</taxon>
        <taxon>Eurotiomycetes</taxon>
        <taxon>Chaetothyriomycetidae</taxon>
        <taxon>Chaetothyriales</taxon>
        <taxon>Trichomeriaceae</taxon>
        <taxon>Knufia</taxon>
    </lineage>
</organism>
<keyword evidence="2" id="KW-1185">Reference proteome</keyword>
<dbReference type="Proteomes" id="UP001334248">
    <property type="component" value="Unassembled WGS sequence"/>
</dbReference>
<gene>
    <name evidence="1" type="ORF">PMZ80_010026</name>
</gene>
<sequence length="248" mass="29054">MAITRGMKAAQRRHCSPTLFDKLPAEMRDMIWHHVFSSLQGDVIFWQTRGIFYLTACDDSFSGYYPHPLLYAIKRFRSEIRQVLYQLVVVRLRPKTPFAWDDIPCELTQVIRRVKISASDFANSRCTFAHFSDNRGTKDLIWIGSFRRLAHVQIDWTHTMSSSQHSWDRRMAEGQQEMLVRFIKDRKDFDLTIHVAAREDHASPIALRGSIVDGTLKVRFKDSAHKDVSKWEEEIRQTLRLRGDERSA</sequence>
<evidence type="ECO:0000313" key="1">
    <source>
        <dbReference type="EMBL" id="KAK5937897.1"/>
    </source>
</evidence>
<protein>
    <submittedName>
        <fullName evidence="1">Uncharacterized protein</fullName>
    </submittedName>
</protein>
<reference evidence="1 2" key="1">
    <citation type="journal article" date="2023" name="Res Sq">
        <title>Genomic and morphological characterization of Knufia obscura isolated from the Mars 2020 spacecraft assembly facility.</title>
        <authorList>
            <person name="Chander A.M."/>
            <person name="Teixeira M.M."/>
            <person name="Singh N.K."/>
            <person name="Williams M.P."/>
            <person name="Parker C.W."/>
            <person name="Leo P."/>
            <person name="Stajich J.E."/>
            <person name="Torok T."/>
            <person name="Tighe S."/>
            <person name="Mason C.E."/>
            <person name="Venkateswaran K."/>
        </authorList>
    </citation>
    <scope>NUCLEOTIDE SEQUENCE [LARGE SCALE GENOMIC DNA]</scope>
    <source>
        <strain evidence="1 2">CCFEE 5817</strain>
    </source>
</reference>
<evidence type="ECO:0000313" key="2">
    <source>
        <dbReference type="Proteomes" id="UP001334248"/>
    </source>
</evidence>
<proteinExistence type="predicted"/>
<dbReference type="GeneID" id="90003475"/>
<accession>A0ABR0RCE9</accession>
<name>A0ABR0RCE9_9EURO</name>
<dbReference type="EMBL" id="JAVHJV010000015">
    <property type="protein sequence ID" value="KAK5937897.1"/>
    <property type="molecule type" value="Genomic_DNA"/>
</dbReference>
<dbReference type="RefSeq" id="XP_064725987.1">
    <property type="nucleotide sequence ID" value="XM_064878419.1"/>
</dbReference>
<comment type="caution">
    <text evidence="1">The sequence shown here is derived from an EMBL/GenBank/DDBJ whole genome shotgun (WGS) entry which is preliminary data.</text>
</comment>